<dbReference type="Pfam" id="PF13828">
    <property type="entry name" value="DUF4190"/>
    <property type="match status" value="1"/>
</dbReference>
<evidence type="ECO:0000313" key="4">
    <source>
        <dbReference type="EMBL" id="OBK25065.1"/>
    </source>
</evidence>
<comment type="caution">
    <text evidence="4">The sequence shown here is derived from an EMBL/GenBank/DDBJ whole genome shotgun (WGS) entry which is preliminary data.</text>
</comment>
<feature type="transmembrane region" description="Helical" evidence="2">
    <location>
        <begin position="48"/>
        <end position="71"/>
    </location>
</feature>
<evidence type="ECO:0000259" key="3">
    <source>
        <dbReference type="Pfam" id="PF13828"/>
    </source>
</evidence>
<dbReference type="EMBL" id="LZLR01000053">
    <property type="protein sequence ID" value="OBK25065.1"/>
    <property type="molecule type" value="Genomic_DNA"/>
</dbReference>
<keyword evidence="2" id="KW-1133">Transmembrane helix</keyword>
<evidence type="ECO:0000256" key="1">
    <source>
        <dbReference type="SAM" id="MobiDB-lite"/>
    </source>
</evidence>
<keyword evidence="2" id="KW-0812">Transmembrane</keyword>
<feature type="region of interest" description="Disordered" evidence="1">
    <location>
        <begin position="119"/>
        <end position="138"/>
    </location>
</feature>
<organism evidence="4 5">
    <name type="scientific">Mycobacterium asiaticum</name>
    <dbReference type="NCBI Taxonomy" id="1790"/>
    <lineage>
        <taxon>Bacteria</taxon>
        <taxon>Bacillati</taxon>
        <taxon>Actinomycetota</taxon>
        <taxon>Actinomycetes</taxon>
        <taxon>Mycobacteriales</taxon>
        <taxon>Mycobacteriaceae</taxon>
        <taxon>Mycobacterium</taxon>
    </lineage>
</organism>
<feature type="domain" description="DUF4190" evidence="3">
    <location>
        <begin position="48"/>
        <end position="101"/>
    </location>
</feature>
<dbReference type="RefSeq" id="WP_065034427.1">
    <property type="nucleotide sequence ID" value="NZ_LZLR01000053.1"/>
</dbReference>
<feature type="compositionally biased region" description="Pro residues" evidence="1">
    <location>
        <begin position="13"/>
        <end position="40"/>
    </location>
</feature>
<feature type="region of interest" description="Disordered" evidence="1">
    <location>
        <begin position="1"/>
        <end position="40"/>
    </location>
</feature>
<protein>
    <recommendedName>
        <fullName evidence="3">DUF4190 domain-containing protein</fullName>
    </recommendedName>
</protein>
<proteinExistence type="predicted"/>
<reference evidence="4 5" key="1">
    <citation type="submission" date="2016-06" db="EMBL/GenBank/DDBJ databases">
        <authorList>
            <person name="Kjaerup R.B."/>
            <person name="Dalgaard T.S."/>
            <person name="Juul-Madsen H.R."/>
        </authorList>
    </citation>
    <scope>NUCLEOTIDE SEQUENCE [LARGE SCALE GENOMIC DNA]</scope>
    <source>
        <strain evidence="4 5">1245335.1</strain>
    </source>
</reference>
<dbReference type="InterPro" id="IPR025241">
    <property type="entry name" value="DUF4190"/>
</dbReference>
<dbReference type="OrthoDB" id="4374883at2"/>
<evidence type="ECO:0000256" key="2">
    <source>
        <dbReference type="SAM" id="Phobius"/>
    </source>
</evidence>
<evidence type="ECO:0000313" key="5">
    <source>
        <dbReference type="Proteomes" id="UP000093819"/>
    </source>
</evidence>
<sequence>MSERLDDATQRLPAPPPGTPGPTAPPGPPGPPPGSYPPYPVSRSTNSLAIAALVTSLVLAPLGIVFGHISLSQIKRTGEDGRGFAIAGLVLGYIGTILGIIGLVGVLVFMASVNSALHSNAGSRSRSTPTTSETPVGVPDATARAIKDARVGDCIRRVTGAKKKDGSREVTVSPAACGSSAATDKVTKRTTSTSDCPGSQWVRTQAYRPPIVLCLSKLR</sequence>
<gene>
    <name evidence="4" type="ORF">A5635_16220</name>
</gene>
<dbReference type="Proteomes" id="UP000093819">
    <property type="component" value="Unassembled WGS sequence"/>
</dbReference>
<name>A0A1A3NUI2_MYCAS</name>
<feature type="compositionally biased region" description="Low complexity" evidence="1">
    <location>
        <begin position="123"/>
        <end position="135"/>
    </location>
</feature>
<accession>A0A1A3NUI2</accession>
<keyword evidence="2" id="KW-0472">Membrane</keyword>
<dbReference type="AlphaFoldDB" id="A0A1A3NUI2"/>
<feature type="transmembrane region" description="Helical" evidence="2">
    <location>
        <begin position="83"/>
        <end position="110"/>
    </location>
</feature>